<feature type="transmembrane region" description="Helical" evidence="1">
    <location>
        <begin position="513"/>
        <end position="535"/>
    </location>
</feature>
<feature type="domain" description="DUF2427" evidence="2">
    <location>
        <begin position="39"/>
        <end position="122"/>
    </location>
</feature>
<dbReference type="InterPro" id="IPR018825">
    <property type="entry name" value="DUF2427"/>
</dbReference>
<name>A0A166N0U7_9AGAM</name>
<keyword evidence="5" id="KW-1185">Reference proteome</keyword>
<feature type="transmembrane region" description="Helical" evidence="1">
    <location>
        <begin position="47"/>
        <end position="66"/>
    </location>
</feature>
<keyword evidence="1" id="KW-0472">Membrane</keyword>
<evidence type="ECO:0000256" key="1">
    <source>
        <dbReference type="SAM" id="Phobius"/>
    </source>
</evidence>
<reference evidence="4 5" key="1">
    <citation type="journal article" date="2016" name="Mol. Biol. Evol.">
        <title>Comparative Genomics of Early-Diverging Mushroom-Forming Fungi Provides Insights into the Origins of Lignocellulose Decay Capabilities.</title>
        <authorList>
            <person name="Nagy L.G."/>
            <person name="Riley R."/>
            <person name="Tritt A."/>
            <person name="Adam C."/>
            <person name="Daum C."/>
            <person name="Floudas D."/>
            <person name="Sun H."/>
            <person name="Yadav J.S."/>
            <person name="Pangilinan J."/>
            <person name="Larsson K.H."/>
            <person name="Matsuura K."/>
            <person name="Barry K."/>
            <person name="Labutti K."/>
            <person name="Kuo R."/>
            <person name="Ohm R.A."/>
            <person name="Bhattacharya S.S."/>
            <person name="Shirouzu T."/>
            <person name="Yoshinaga Y."/>
            <person name="Martin F.M."/>
            <person name="Grigoriev I.V."/>
            <person name="Hibbett D.S."/>
        </authorList>
    </citation>
    <scope>NUCLEOTIDE SEQUENCE [LARGE SCALE GENOMIC DNA]</scope>
    <source>
        <strain evidence="4 5">CBS 109695</strain>
    </source>
</reference>
<dbReference type="Pfam" id="PF10348">
    <property type="entry name" value="DUF2427"/>
    <property type="match status" value="1"/>
</dbReference>
<feature type="transmembrane region" description="Helical" evidence="1">
    <location>
        <begin position="117"/>
        <end position="138"/>
    </location>
</feature>
<dbReference type="AlphaFoldDB" id="A0A166N0U7"/>
<dbReference type="PANTHER" id="PTHR31685">
    <property type="entry name" value="INTEGRAL MEMBRANE PROTEIN (AFU_ORTHOLOGUE AFUA_6G12730)-RELATED"/>
    <property type="match status" value="1"/>
</dbReference>
<dbReference type="InterPro" id="IPR018827">
    <property type="entry name" value="YTP1_C"/>
</dbReference>
<feature type="transmembrane region" description="Helical" evidence="1">
    <location>
        <begin position="547"/>
        <end position="569"/>
    </location>
</feature>
<dbReference type="Proteomes" id="UP000076532">
    <property type="component" value="Unassembled WGS sequence"/>
</dbReference>
<gene>
    <name evidence="4" type="ORF">FIBSPDRAFT_909821</name>
</gene>
<proteinExistence type="predicted"/>
<keyword evidence="1" id="KW-1133">Transmembrane helix</keyword>
<feature type="transmembrane region" description="Helical" evidence="1">
    <location>
        <begin position="326"/>
        <end position="348"/>
    </location>
</feature>
<dbReference type="STRING" id="436010.A0A166N0U7"/>
<evidence type="ECO:0000259" key="2">
    <source>
        <dbReference type="Pfam" id="PF10348"/>
    </source>
</evidence>
<sequence>MINEDHHHHGAPLLTLNETAVLMWHSPTPPSYWTVDVVEGSGHKGLMIVHGIVMSAAFFVALPAAIAMRSVKHAWRSVATCAFYVLCIIGCSASALYTKITPNMYEDQRHSRHGYFIILAAVCLSILDCIAIVGRMVVYFRSGDRRKSGLKGFWRSVILDREEDVVAGSPAEYTGLVAEPEEYDYPKPEAIDDETEPLHARRKQPLLQPLQTHTSESSRRTIHWASDIHSHEHSRSAASDRTFIINALSPRKQYSDDTLYESDGFSSVPQTPLLHRIRCVAFGTIERGLVVGGFVQLLSGIVVYTGGCRENYINGCLAHLIKGGIFWCYGLITFARFLGSFADLGWAWNRSPQGGYVSAEFVESFVIFTYGITNTWMERFGANAGDPFTTKQLQHISIAVMFWFAGLIGMGIESKRVRKWLAALSLQSASNSAEASAEPPSYIASFNPFPALVIGVTGAAMSAHAQAYVFQVQIHALWGYLLVGFAILRSLTYCFLWLGPPRSLLPSRPPTEALGSFFLACGGLMFIFSTEELTFAAMRQGRDDMMFFLNAAVSLTCFAFCWTFCVVAFKGWLKSRTMPPLSYRNSA</sequence>
<evidence type="ECO:0008006" key="6">
    <source>
        <dbReference type="Google" id="ProtNLM"/>
    </source>
</evidence>
<feature type="transmembrane region" description="Helical" evidence="1">
    <location>
        <begin position="393"/>
        <end position="412"/>
    </location>
</feature>
<dbReference type="PANTHER" id="PTHR31685:SF3">
    <property type="entry name" value="INTEGRAL MEMBRANE PROTEIN (AFU_ORTHOLOGUE AFUA_6G12730)"/>
    <property type="match status" value="1"/>
</dbReference>
<dbReference type="Pfam" id="PF10355">
    <property type="entry name" value="Ytp1"/>
    <property type="match status" value="1"/>
</dbReference>
<evidence type="ECO:0000313" key="5">
    <source>
        <dbReference type="Proteomes" id="UP000076532"/>
    </source>
</evidence>
<feature type="transmembrane region" description="Helical" evidence="1">
    <location>
        <begin position="354"/>
        <end position="372"/>
    </location>
</feature>
<protein>
    <recommendedName>
        <fullName evidence="6">Integral membrane protein</fullName>
    </recommendedName>
</protein>
<keyword evidence="1" id="KW-0812">Transmembrane</keyword>
<accession>A0A166N0U7</accession>
<feature type="transmembrane region" description="Helical" evidence="1">
    <location>
        <begin position="477"/>
        <end position="498"/>
    </location>
</feature>
<dbReference type="EMBL" id="KV417525">
    <property type="protein sequence ID" value="KZP24531.1"/>
    <property type="molecule type" value="Genomic_DNA"/>
</dbReference>
<evidence type="ECO:0000313" key="4">
    <source>
        <dbReference type="EMBL" id="KZP24531.1"/>
    </source>
</evidence>
<evidence type="ECO:0000259" key="3">
    <source>
        <dbReference type="Pfam" id="PF10355"/>
    </source>
</evidence>
<organism evidence="4 5">
    <name type="scientific">Athelia psychrophila</name>
    <dbReference type="NCBI Taxonomy" id="1759441"/>
    <lineage>
        <taxon>Eukaryota</taxon>
        <taxon>Fungi</taxon>
        <taxon>Dikarya</taxon>
        <taxon>Basidiomycota</taxon>
        <taxon>Agaricomycotina</taxon>
        <taxon>Agaricomycetes</taxon>
        <taxon>Agaricomycetidae</taxon>
        <taxon>Atheliales</taxon>
        <taxon>Atheliaceae</taxon>
        <taxon>Athelia</taxon>
    </lineage>
</organism>
<feature type="domain" description="Protein YTP1-like C-terminal" evidence="3">
    <location>
        <begin position="293"/>
        <end position="570"/>
    </location>
</feature>
<dbReference type="OrthoDB" id="4005299at2759"/>
<feature type="transmembrane region" description="Helical" evidence="1">
    <location>
        <begin position="78"/>
        <end position="97"/>
    </location>
</feature>